<name>A0A835GXW3_9MAGN</name>
<feature type="compositionally biased region" description="Low complexity" evidence="1">
    <location>
        <begin position="76"/>
        <end position="85"/>
    </location>
</feature>
<feature type="compositionally biased region" description="Low complexity" evidence="1">
    <location>
        <begin position="184"/>
        <end position="196"/>
    </location>
</feature>
<dbReference type="AlphaFoldDB" id="A0A835GXW3"/>
<accession>A0A835GXW3</accession>
<evidence type="ECO:0000313" key="2">
    <source>
        <dbReference type="EMBL" id="KAF9589576.1"/>
    </source>
</evidence>
<evidence type="ECO:0000313" key="3">
    <source>
        <dbReference type="Proteomes" id="UP000631114"/>
    </source>
</evidence>
<organism evidence="2 3">
    <name type="scientific">Coptis chinensis</name>
    <dbReference type="NCBI Taxonomy" id="261450"/>
    <lineage>
        <taxon>Eukaryota</taxon>
        <taxon>Viridiplantae</taxon>
        <taxon>Streptophyta</taxon>
        <taxon>Embryophyta</taxon>
        <taxon>Tracheophyta</taxon>
        <taxon>Spermatophyta</taxon>
        <taxon>Magnoliopsida</taxon>
        <taxon>Ranunculales</taxon>
        <taxon>Ranunculaceae</taxon>
        <taxon>Coptidoideae</taxon>
        <taxon>Coptis</taxon>
    </lineage>
</organism>
<dbReference type="EMBL" id="JADFTS010000009">
    <property type="protein sequence ID" value="KAF9589576.1"/>
    <property type="molecule type" value="Genomic_DNA"/>
</dbReference>
<keyword evidence="3" id="KW-1185">Reference proteome</keyword>
<protein>
    <submittedName>
        <fullName evidence="2">Uncharacterized protein</fullName>
    </submittedName>
</protein>
<feature type="region of interest" description="Disordered" evidence="1">
    <location>
        <begin position="102"/>
        <end position="196"/>
    </location>
</feature>
<feature type="compositionally biased region" description="Polar residues" evidence="1">
    <location>
        <begin position="112"/>
        <end position="132"/>
    </location>
</feature>
<dbReference type="Proteomes" id="UP000631114">
    <property type="component" value="Unassembled WGS sequence"/>
</dbReference>
<gene>
    <name evidence="2" type="ORF">IFM89_025749</name>
</gene>
<comment type="caution">
    <text evidence="2">The sequence shown here is derived from an EMBL/GenBank/DDBJ whole genome shotgun (WGS) entry which is preliminary data.</text>
</comment>
<reference evidence="2 3" key="1">
    <citation type="submission" date="2020-10" db="EMBL/GenBank/DDBJ databases">
        <title>The Coptis chinensis genome and diversification of protoberbering-type alkaloids.</title>
        <authorList>
            <person name="Wang B."/>
            <person name="Shu S."/>
            <person name="Song C."/>
            <person name="Liu Y."/>
        </authorList>
    </citation>
    <scope>NUCLEOTIDE SEQUENCE [LARGE SCALE GENOMIC DNA]</scope>
    <source>
        <strain evidence="2">HL-2020</strain>
        <tissue evidence="2">Leaf</tissue>
    </source>
</reference>
<dbReference type="OrthoDB" id="1927254at2759"/>
<feature type="compositionally biased region" description="Low complexity" evidence="1">
    <location>
        <begin position="133"/>
        <end position="167"/>
    </location>
</feature>
<feature type="compositionally biased region" description="Low complexity" evidence="1">
    <location>
        <begin position="59"/>
        <end position="69"/>
    </location>
</feature>
<sequence>MLPIAAVTPSMYYHGGGFFPSLATFQSFNQQPQINVGEEFGAASNLALLQGFGHLPFQTQQMQHHAQQQQHHHEQQVQQQQQQSHLHLHQHDFNLGISSTSSGLEEKVIQPNRPSTSHQDWSQNFNTTTPPITSESSYWSSNTSSNTNATTINTTSTTTPSTTVSLNPTHWTDHLQGYGPPPSTTATTSSSPPSFL</sequence>
<evidence type="ECO:0000256" key="1">
    <source>
        <dbReference type="SAM" id="MobiDB-lite"/>
    </source>
</evidence>
<feature type="region of interest" description="Disordered" evidence="1">
    <location>
        <begin position="59"/>
        <end position="86"/>
    </location>
</feature>
<proteinExistence type="predicted"/>